<keyword evidence="4" id="KW-1185">Reference proteome</keyword>
<reference evidence="2 4" key="1">
    <citation type="submission" date="2017-02" db="EMBL/GenBank/DDBJ databases">
        <authorList>
            <person name="Varghese N."/>
            <person name="Submissions S."/>
        </authorList>
    </citation>
    <scope>NUCLEOTIDE SEQUENCE [LARGE SCALE GENOMIC DNA]</scope>
    <source>
        <strain evidence="2 4">DSM 16775</strain>
    </source>
</reference>
<dbReference type="EMBL" id="FUZE01000013">
    <property type="protein sequence ID" value="SKB90016.1"/>
    <property type="molecule type" value="Genomic_DNA"/>
</dbReference>
<evidence type="ECO:0000313" key="2">
    <source>
        <dbReference type="EMBL" id="SKB90016.1"/>
    </source>
</evidence>
<dbReference type="InterPro" id="IPR001296">
    <property type="entry name" value="Glyco_trans_1"/>
</dbReference>
<dbReference type="EC" id="2.4.1.345" evidence="3"/>
<evidence type="ECO:0000313" key="5">
    <source>
        <dbReference type="Proteomes" id="UP000251937"/>
    </source>
</evidence>
<dbReference type="GO" id="GO:0043750">
    <property type="term" value="F:phosphatidylinositol alpha-mannosyltransferase activity"/>
    <property type="evidence" value="ECO:0007669"/>
    <property type="project" value="UniProtKB-EC"/>
</dbReference>
<sequence>MKIALVQDWLTEMGGAEKVFMQLNALYPEADIFTLVCDDEILKKMNISKNKVTTSFIQKLPFAKKKYRYYLPLFSLAIETFNLSSYDLIISSSYCVAKGVLTHSQQKHFCYCHSPVRYAWDLHYQYLKEAKLDKSFKGFIAKYFLHKLRLWDIASLNRVDYFISNSQFINKRILKIYNRDSVTIYPPIDVENFDVQTDKENFYVTCSRLVPYKKIDLIVETFSQLPDKKLIVIGTGPEYERIKKNASKNVIMLGYQPFEVLKDYIQRAKAFVFAAEEDFGIVPLEAQAAGTPVIALGKGGALETVINGETGIFFNEQTVNSLKNAIMHFETIENQFNPLKIRQNAEKFRKDVFKTKFQSYIENNII</sequence>
<feature type="domain" description="Glycosyl transferase family 1" evidence="1">
    <location>
        <begin position="198"/>
        <end position="346"/>
    </location>
</feature>
<evidence type="ECO:0000259" key="1">
    <source>
        <dbReference type="Pfam" id="PF00534"/>
    </source>
</evidence>
<dbReference type="Pfam" id="PF00534">
    <property type="entry name" value="Glycos_transf_1"/>
    <property type="match status" value="1"/>
</dbReference>
<dbReference type="KEGG" id="cbp:EB354_02785"/>
<reference evidence="3 5" key="2">
    <citation type="submission" date="2018-06" db="EMBL/GenBank/DDBJ databases">
        <authorList>
            <consortium name="Pathogen Informatics"/>
            <person name="Doyle S."/>
        </authorList>
    </citation>
    <scope>NUCLEOTIDE SEQUENCE [LARGE SCALE GENOMIC DNA]</scope>
    <source>
        <strain evidence="3 5">NCTC11212</strain>
    </source>
</reference>
<dbReference type="InterPro" id="IPR050194">
    <property type="entry name" value="Glycosyltransferase_grp1"/>
</dbReference>
<dbReference type="CDD" id="cd03804">
    <property type="entry name" value="GT4_WbaZ-like"/>
    <property type="match status" value="1"/>
</dbReference>
<accession>A0AAX2IQK0</accession>
<dbReference type="Gene3D" id="3.40.50.2000">
    <property type="entry name" value="Glycogen Phosphorylase B"/>
    <property type="match status" value="2"/>
</dbReference>
<dbReference type="AlphaFoldDB" id="A0AAX2IQK0"/>
<dbReference type="PANTHER" id="PTHR45947">
    <property type="entry name" value="SULFOQUINOVOSYL TRANSFERASE SQD2"/>
    <property type="match status" value="1"/>
</dbReference>
<dbReference type="Proteomes" id="UP000251937">
    <property type="component" value="Unassembled WGS sequence"/>
</dbReference>
<evidence type="ECO:0000313" key="3">
    <source>
        <dbReference type="EMBL" id="SQA92300.1"/>
    </source>
</evidence>
<evidence type="ECO:0000313" key="4">
    <source>
        <dbReference type="Proteomes" id="UP000190669"/>
    </source>
</evidence>
<keyword evidence="3" id="KW-0808">Transferase</keyword>
<dbReference type="EMBL" id="UAVR01000023">
    <property type="protein sequence ID" value="SQA92300.1"/>
    <property type="molecule type" value="Genomic_DNA"/>
</dbReference>
<comment type="caution">
    <text evidence="3">The sequence shown here is derived from an EMBL/GenBank/DDBJ whole genome shotgun (WGS) entry which is preliminary data.</text>
</comment>
<organism evidence="3 5">
    <name type="scientific">Chryseobacterium balustinum</name>
    <dbReference type="NCBI Taxonomy" id="246"/>
    <lineage>
        <taxon>Bacteria</taxon>
        <taxon>Pseudomonadati</taxon>
        <taxon>Bacteroidota</taxon>
        <taxon>Flavobacteriia</taxon>
        <taxon>Flavobacteriales</taxon>
        <taxon>Weeksellaceae</taxon>
        <taxon>Chryseobacterium group</taxon>
        <taxon>Chryseobacterium</taxon>
    </lineage>
</organism>
<keyword evidence="3" id="KW-0328">Glycosyltransferase</keyword>
<proteinExistence type="predicted"/>
<dbReference type="RefSeq" id="WP_079465924.1">
    <property type="nucleotide sequence ID" value="NZ_CP033934.1"/>
</dbReference>
<dbReference type="SUPFAM" id="SSF53756">
    <property type="entry name" value="UDP-Glycosyltransferase/glycogen phosphorylase"/>
    <property type="match status" value="1"/>
</dbReference>
<gene>
    <name evidence="3" type="primary">pimB_3</name>
    <name evidence="3" type="ORF">NCTC11212_03946</name>
    <name evidence="2" type="ORF">SAMN05421800_11361</name>
</gene>
<dbReference type="PANTHER" id="PTHR45947:SF3">
    <property type="entry name" value="SULFOQUINOVOSYL TRANSFERASE SQD2"/>
    <property type="match status" value="1"/>
</dbReference>
<dbReference type="Proteomes" id="UP000190669">
    <property type="component" value="Unassembled WGS sequence"/>
</dbReference>
<protein>
    <submittedName>
        <fullName evidence="3">GDP-mannose-dependent alpha-(1-6)-phosphatidylinositol monomannoside mannosyltransferase</fullName>
        <ecNumber evidence="3">2.4.1.345</ecNumber>
    </submittedName>
    <submittedName>
        <fullName evidence="2">Glycosyltransferase involved in cell wall bisynthesis</fullName>
    </submittedName>
</protein>
<name>A0AAX2IQK0_9FLAO</name>